<protein>
    <submittedName>
        <fullName evidence="3">VTT domain-containing protein</fullName>
    </submittedName>
</protein>
<evidence type="ECO:0000259" key="2">
    <source>
        <dbReference type="Pfam" id="PF09335"/>
    </source>
</evidence>
<dbReference type="InterPro" id="IPR051311">
    <property type="entry name" value="DedA_domain"/>
</dbReference>
<dbReference type="InterPro" id="IPR032816">
    <property type="entry name" value="VTT_dom"/>
</dbReference>
<gene>
    <name evidence="3" type="ORF">QVH07_08435</name>
</gene>
<feature type="transmembrane region" description="Helical" evidence="1">
    <location>
        <begin position="40"/>
        <end position="60"/>
    </location>
</feature>
<keyword evidence="1" id="KW-0812">Transmembrane</keyword>
<proteinExistence type="predicted"/>
<keyword evidence="4" id="KW-1185">Reference proteome</keyword>
<dbReference type="RefSeq" id="WP_289999726.1">
    <property type="nucleotide sequence ID" value="NZ_JAUEPH010000003.1"/>
</dbReference>
<evidence type="ECO:0000256" key="1">
    <source>
        <dbReference type="SAM" id="Phobius"/>
    </source>
</evidence>
<dbReference type="PANTHER" id="PTHR42709">
    <property type="entry name" value="ALKALINE PHOSPHATASE LIKE PROTEIN"/>
    <property type="match status" value="1"/>
</dbReference>
<feature type="transmembrane region" description="Helical" evidence="1">
    <location>
        <begin position="72"/>
        <end position="96"/>
    </location>
</feature>
<feature type="domain" description="VTT" evidence="2">
    <location>
        <begin position="60"/>
        <end position="175"/>
    </location>
</feature>
<reference evidence="3" key="1">
    <citation type="submission" date="2023-06" db="EMBL/GenBank/DDBJ databases">
        <title>Robiginitalea aurantiacus sp. nov. and Algoriphagus sediminis sp. nov., isolated from coastal sediment.</title>
        <authorList>
            <person name="Zhou Z.Y."/>
            <person name="An J."/>
            <person name="Jia Y.W."/>
            <person name="Du Z.J."/>
        </authorList>
    </citation>
    <scope>NUCLEOTIDE SEQUENCE</scope>
    <source>
        <strain evidence="3">C2-7</strain>
    </source>
</reference>
<feature type="transmembrane region" description="Helical" evidence="1">
    <location>
        <begin position="155"/>
        <end position="172"/>
    </location>
</feature>
<comment type="caution">
    <text evidence="3">The sequence shown here is derived from an EMBL/GenBank/DDBJ whole genome shotgun (WGS) entry which is preliminary data.</text>
</comment>
<accession>A0ABT7YCC9</accession>
<evidence type="ECO:0000313" key="4">
    <source>
        <dbReference type="Proteomes" id="UP001171916"/>
    </source>
</evidence>
<keyword evidence="1" id="KW-0472">Membrane</keyword>
<dbReference type="Pfam" id="PF09335">
    <property type="entry name" value="VTT_dom"/>
    <property type="match status" value="1"/>
</dbReference>
<dbReference type="Proteomes" id="UP001171916">
    <property type="component" value="Unassembled WGS sequence"/>
</dbReference>
<dbReference type="EMBL" id="JAUEPH010000003">
    <property type="protein sequence ID" value="MDN3204173.1"/>
    <property type="molecule type" value="Genomic_DNA"/>
</dbReference>
<organism evidence="3 4">
    <name type="scientific">Algoriphagus sediminis</name>
    <dbReference type="NCBI Taxonomy" id="3057113"/>
    <lineage>
        <taxon>Bacteria</taxon>
        <taxon>Pseudomonadati</taxon>
        <taxon>Bacteroidota</taxon>
        <taxon>Cytophagia</taxon>
        <taxon>Cytophagales</taxon>
        <taxon>Cyclobacteriaceae</taxon>
        <taxon>Algoriphagus</taxon>
    </lineage>
</organism>
<feature type="transmembrane region" description="Helical" evidence="1">
    <location>
        <begin position="123"/>
        <end position="148"/>
    </location>
</feature>
<sequence length="214" mass="23236">MKRFWLLFFMMGVFILVLFALAMALDLPYLGDDDSIRDLQGSVAAVVGVALLAIDVLLPVPSSLIMITNGALFGIWLGAALSLLGSILSVVLGWIIGKGGQKWILRFMGEDGMEEANGFLTKWGSLAIIVSRPIPVLAEAISIVCGGLQYPLGKTIFYGMVGLLPTCIFYAYTGDLALDMESGWQSFLFVVLVAGVVWSLGMLFRKQSEKVKFQ</sequence>
<evidence type="ECO:0000313" key="3">
    <source>
        <dbReference type="EMBL" id="MDN3204173.1"/>
    </source>
</evidence>
<feature type="transmembrane region" description="Helical" evidence="1">
    <location>
        <begin position="184"/>
        <end position="204"/>
    </location>
</feature>
<keyword evidence="1" id="KW-1133">Transmembrane helix</keyword>
<dbReference type="PANTHER" id="PTHR42709:SF11">
    <property type="entry name" value="DEDA FAMILY PROTEIN"/>
    <property type="match status" value="1"/>
</dbReference>
<name>A0ABT7YCC9_9BACT</name>